<dbReference type="Proteomes" id="UP000886998">
    <property type="component" value="Unassembled WGS sequence"/>
</dbReference>
<keyword evidence="1" id="KW-0812">Transmembrane</keyword>
<proteinExistence type="predicted"/>
<evidence type="ECO:0000313" key="2">
    <source>
        <dbReference type="EMBL" id="GFY49503.1"/>
    </source>
</evidence>
<accession>A0A8X7C099</accession>
<organism evidence="2 3">
    <name type="scientific">Trichonephila inaurata madagascariensis</name>
    <dbReference type="NCBI Taxonomy" id="2747483"/>
    <lineage>
        <taxon>Eukaryota</taxon>
        <taxon>Metazoa</taxon>
        <taxon>Ecdysozoa</taxon>
        <taxon>Arthropoda</taxon>
        <taxon>Chelicerata</taxon>
        <taxon>Arachnida</taxon>
        <taxon>Araneae</taxon>
        <taxon>Araneomorphae</taxon>
        <taxon>Entelegynae</taxon>
        <taxon>Araneoidea</taxon>
        <taxon>Nephilidae</taxon>
        <taxon>Trichonephila</taxon>
        <taxon>Trichonephila inaurata</taxon>
    </lineage>
</organism>
<evidence type="ECO:0000256" key="1">
    <source>
        <dbReference type="SAM" id="Phobius"/>
    </source>
</evidence>
<evidence type="ECO:0000313" key="3">
    <source>
        <dbReference type="Proteomes" id="UP000886998"/>
    </source>
</evidence>
<protein>
    <submittedName>
        <fullName evidence="2">Uncharacterized protein</fullName>
    </submittedName>
</protein>
<dbReference type="EMBL" id="BMAV01007051">
    <property type="protein sequence ID" value="GFY49503.1"/>
    <property type="molecule type" value="Genomic_DNA"/>
</dbReference>
<sequence length="221" mass="24907">MSTWGERSKCPVPFLSPVAESILHSRWVNEPKIWGSCFTPNLSHSRPGRCLSCVLNLSRTRFLILTFVVFRFSISRGDRRTFIIPSRLIKSGSFQASFSIPLLSCKYLRLKLQCWDTSTMLLQAFKFTFYCNLATVVLLNFFSFLLFNFGFSSSISSSSKFTCSLLRITGLTSSLALSFLTSTGVSSFSSYVSSSAEISGTLDKPFFPQQRQVVLQYLDPH</sequence>
<reference evidence="2" key="1">
    <citation type="submission" date="2020-08" db="EMBL/GenBank/DDBJ databases">
        <title>Multicomponent nature underlies the extraordinary mechanical properties of spider dragline silk.</title>
        <authorList>
            <person name="Kono N."/>
            <person name="Nakamura H."/>
            <person name="Mori M."/>
            <person name="Yoshida Y."/>
            <person name="Ohtoshi R."/>
            <person name="Malay A.D."/>
            <person name="Moran D.A.P."/>
            <person name="Tomita M."/>
            <person name="Numata K."/>
            <person name="Arakawa K."/>
        </authorList>
    </citation>
    <scope>NUCLEOTIDE SEQUENCE</scope>
</reference>
<feature type="transmembrane region" description="Helical" evidence="1">
    <location>
        <begin position="129"/>
        <end position="151"/>
    </location>
</feature>
<keyword evidence="3" id="KW-1185">Reference proteome</keyword>
<dbReference type="AlphaFoldDB" id="A0A8X7C099"/>
<comment type="caution">
    <text evidence="2">The sequence shown here is derived from an EMBL/GenBank/DDBJ whole genome shotgun (WGS) entry which is preliminary data.</text>
</comment>
<gene>
    <name evidence="2" type="ORF">TNIN_230141</name>
</gene>
<name>A0A8X7C099_9ARAC</name>
<keyword evidence="1" id="KW-1133">Transmembrane helix</keyword>
<keyword evidence="1" id="KW-0472">Membrane</keyword>